<evidence type="ECO:0000313" key="1">
    <source>
        <dbReference type="Proteomes" id="UP000095286"/>
    </source>
</evidence>
<name>A0AC35UCS8_9BILA</name>
<dbReference type="Proteomes" id="UP000095286">
    <property type="component" value="Unplaced"/>
</dbReference>
<dbReference type="WBParaSite" id="RSKR_0001019700.1">
    <property type="protein sequence ID" value="RSKR_0001019700.1"/>
    <property type="gene ID" value="RSKR_0001019700"/>
</dbReference>
<proteinExistence type="predicted"/>
<organism evidence="1 2">
    <name type="scientific">Rhabditophanes sp. KR3021</name>
    <dbReference type="NCBI Taxonomy" id="114890"/>
    <lineage>
        <taxon>Eukaryota</taxon>
        <taxon>Metazoa</taxon>
        <taxon>Ecdysozoa</taxon>
        <taxon>Nematoda</taxon>
        <taxon>Chromadorea</taxon>
        <taxon>Rhabditida</taxon>
        <taxon>Tylenchina</taxon>
        <taxon>Panagrolaimomorpha</taxon>
        <taxon>Strongyloidoidea</taxon>
        <taxon>Alloionematidae</taxon>
        <taxon>Rhabditophanes</taxon>
    </lineage>
</organism>
<evidence type="ECO:0000313" key="2">
    <source>
        <dbReference type="WBParaSite" id="RSKR_0001019700.1"/>
    </source>
</evidence>
<accession>A0AC35UCS8</accession>
<protein>
    <submittedName>
        <fullName evidence="2">Putative lipoyltransferase 2, mitochondrial</fullName>
    </submittedName>
</protein>
<sequence length="237" mass="26572">MTARLLKPIWLGRMRYKEGLAVQEMYVEKVKKDRDENYLLLVEHEPVYTIGVRNGGYTESMKKRLEAMGAEFHQVKRGGLVTFHGPGQLVGYPIVDVKSLKIVGTNGLLTQMVGPKKYVNLLEESLIQLCRQDFNLTSADRSLTHPGVWLNGEKAKICAIGVAFSHSVTYHGFALNVNTDMRWFDAIVPCGIEGKEVTSVGTENNMCSSVRDTISPYIKRFSQAFQMTNIAPLQVQT</sequence>
<reference evidence="2" key="1">
    <citation type="submission" date="2016-11" db="UniProtKB">
        <authorList>
            <consortium name="WormBaseParasite"/>
        </authorList>
    </citation>
    <scope>IDENTIFICATION</scope>
    <source>
        <strain evidence="2">KR3021</strain>
    </source>
</reference>